<sequence length="332" mass="35603">MPPWFIEAVIGGEPRSYYGMAVVTLATSLNMGEDTLSFVEGTFTLGESTISMDDSIFLSELSSALSRISVEEASASTTSNLASRIDSTSAPSFTFLFTSLTPPPPYDISGSATLFSSSTPSRSPTPYITSPPSPSAPYISPTSSTLSSAPHSDVGIIAGAVAGGLAILAFVILILYFRRYKRKRSVGKNLDPRNGTFIQTPPENLDPRNGTVIQIPPEMAPDRAEDQSPHPSMSKMASDSSQELPTFAPPQQMFGRLLTDEQADFINDLQAGNMPSRAILHIMERMLARQEPSVVDDEDEPGSPPGGSSRRTTSMVSAPPSYVSEERVIVNE</sequence>
<proteinExistence type="predicted"/>
<gene>
    <name evidence="1" type="ORF">BV22DRAFT_1193073</name>
</gene>
<name>A0ACB8BQM4_9AGAM</name>
<organism evidence="1 2">
    <name type="scientific">Leucogyrophana mollusca</name>
    <dbReference type="NCBI Taxonomy" id="85980"/>
    <lineage>
        <taxon>Eukaryota</taxon>
        <taxon>Fungi</taxon>
        <taxon>Dikarya</taxon>
        <taxon>Basidiomycota</taxon>
        <taxon>Agaricomycotina</taxon>
        <taxon>Agaricomycetes</taxon>
        <taxon>Agaricomycetidae</taxon>
        <taxon>Boletales</taxon>
        <taxon>Boletales incertae sedis</taxon>
        <taxon>Leucogyrophana</taxon>
    </lineage>
</organism>
<evidence type="ECO:0000313" key="2">
    <source>
        <dbReference type="Proteomes" id="UP000790709"/>
    </source>
</evidence>
<accession>A0ACB8BQM4</accession>
<dbReference type="EMBL" id="MU266356">
    <property type="protein sequence ID" value="KAH7928215.1"/>
    <property type="molecule type" value="Genomic_DNA"/>
</dbReference>
<comment type="caution">
    <text evidence="1">The sequence shown here is derived from an EMBL/GenBank/DDBJ whole genome shotgun (WGS) entry which is preliminary data.</text>
</comment>
<protein>
    <submittedName>
        <fullName evidence="1">Uncharacterized protein</fullName>
    </submittedName>
</protein>
<dbReference type="Proteomes" id="UP000790709">
    <property type="component" value="Unassembled WGS sequence"/>
</dbReference>
<reference evidence="1" key="1">
    <citation type="journal article" date="2021" name="New Phytol.">
        <title>Evolutionary innovations through gain and loss of genes in the ectomycorrhizal Boletales.</title>
        <authorList>
            <person name="Wu G."/>
            <person name="Miyauchi S."/>
            <person name="Morin E."/>
            <person name="Kuo A."/>
            <person name="Drula E."/>
            <person name="Varga T."/>
            <person name="Kohler A."/>
            <person name="Feng B."/>
            <person name="Cao Y."/>
            <person name="Lipzen A."/>
            <person name="Daum C."/>
            <person name="Hundley H."/>
            <person name="Pangilinan J."/>
            <person name="Johnson J."/>
            <person name="Barry K."/>
            <person name="LaButti K."/>
            <person name="Ng V."/>
            <person name="Ahrendt S."/>
            <person name="Min B."/>
            <person name="Choi I.G."/>
            <person name="Park H."/>
            <person name="Plett J.M."/>
            <person name="Magnuson J."/>
            <person name="Spatafora J.W."/>
            <person name="Nagy L.G."/>
            <person name="Henrissat B."/>
            <person name="Grigoriev I.V."/>
            <person name="Yang Z.L."/>
            <person name="Xu J."/>
            <person name="Martin F.M."/>
        </authorList>
    </citation>
    <scope>NUCLEOTIDE SEQUENCE</scope>
    <source>
        <strain evidence="1">KUC20120723A-06</strain>
    </source>
</reference>
<keyword evidence="2" id="KW-1185">Reference proteome</keyword>
<evidence type="ECO:0000313" key="1">
    <source>
        <dbReference type="EMBL" id="KAH7928215.1"/>
    </source>
</evidence>